<name>A0AAV6HCH6_9TELE</name>
<dbReference type="EMBL" id="JADWDJ010000002">
    <property type="protein sequence ID" value="KAG5284878.1"/>
    <property type="molecule type" value="Genomic_DNA"/>
</dbReference>
<protein>
    <submittedName>
        <fullName evidence="2">Uncharacterized protein</fullName>
    </submittedName>
</protein>
<sequence>MLVPPFYLIQNASTEYRQRRNYQLAYSLQSPGERKKDSIGYWLQTLKRKDPYIAVARKIDSKRRQRGKESPNSEQAGCQGNRAVRQRRVLRGGVGADVSPGAPTRPDAETPRSPTVSLGLHTHTLSPAATTTHTCASNRP</sequence>
<proteinExistence type="predicted"/>
<feature type="region of interest" description="Disordered" evidence="1">
    <location>
        <begin position="60"/>
        <end position="140"/>
    </location>
</feature>
<accession>A0AAV6HCH6</accession>
<reference evidence="2" key="1">
    <citation type="submission" date="2020-10" db="EMBL/GenBank/DDBJ databases">
        <title>Chromosome-scale genome assembly of the Allis shad, Alosa alosa.</title>
        <authorList>
            <person name="Margot Z."/>
            <person name="Christophe K."/>
            <person name="Cabau C."/>
            <person name="Louis A."/>
            <person name="Berthelot C."/>
            <person name="Parey E."/>
            <person name="Roest Crollius H."/>
            <person name="Montfort J."/>
            <person name="Robinson-Rechavi M."/>
            <person name="Bucao C."/>
            <person name="Bouchez O."/>
            <person name="Gislard M."/>
            <person name="Lluch J."/>
            <person name="Milhes M."/>
            <person name="Lampietro C."/>
            <person name="Lopez Roques C."/>
            <person name="Donnadieu C."/>
            <person name="Braasch I."/>
            <person name="Desvignes T."/>
            <person name="Postlethwait J."/>
            <person name="Bobe J."/>
            <person name="Guiguen Y."/>
        </authorList>
    </citation>
    <scope>NUCLEOTIDE SEQUENCE</scope>
    <source>
        <strain evidence="2">M-15738</strain>
        <tissue evidence="2">Blood</tissue>
    </source>
</reference>
<dbReference type="AlphaFoldDB" id="A0AAV6HCH6"/>
<feature type="compositionally biased region" description="Polar residues" evidence="1">
    <location>
        <begin position="123"/>
        <end position="140"/>
    </location>
</feature>
<organism evidence="2 3">
    <name type="scientific">Alosa alosa</name>
    <name type="common">allis shad</name>
    <dbReference type="NCBI Taxonomy" id="278164"/>
    <lineage>
        <taxon>Eukaryota</taxon>
        <taxon>Metazoa</taxon>
        <taxon>Chordata</taxon>
        <taxon>Craniata</taxon>
        <taxon>Vertebrata</taxon>
        <taxon>Euteleostomi</taxon>
        <taxon>Actinopterygii</taxon>
        <taxon>Neopterygii</taxon>
        <taxon>Teleostei</taxon>
        <taxon>Clupei</taxon>
        <taxon>Clupeiformes</taxon>
        <taxon>Clupeoidei</taxon>
        <taxon>Clupeidae</taxon>
        <taxon>Alosa</taxon>
    </lineage>
</organism>
<comment type="caution">
    <text evidence="2">The sequence shown here is derived from an EMBL/GenBank/DDBJ whole genome shotgun (WGS) entry which is preliminary data.</text>
</comment>
<gene>
    <name evidence="2" type="ORF">AALO_G00031500</name>
</gene>
<evidence type="ECO:0000313" key="2">
    <source>
        <dbReference type="EMBL" id="KAG5284878.1"/>
    </source>
</evidence>
<keyword evidence="3" id="KW-1185">Reference proteome</keyword>
<evidence type="ECO:0000313" key="3">
    <source>
        <dbReference type="Proteomes" id="UP000823561"/>
    </source>
</evidence>
<dbReference type="Proteomes" id="UP000823561">
    <property type="component" value="Chromosome 2"/>
</dbReference>
<evidence type="ECO:0000256" key="1">
    <source>
        <dbReference type="SAM" id="MobiDB-lite"/>
    </source>
</evidence>